<evidence type="ECO:0000313" key="8">
    <source>
        <dbReference type="Proteomes" id="UP000306509"/>
    </source>
</evidence>
<feature type="transmembrane region" description="Helical" evidence="6">
    <location>
        <begin position="93"/>
        <end position="112"/>
    </location>
</feature>
<feature type="transmembrane region" description="Helical" evidence="6">
    <location>
        <begin position="49"/>
        <end position="72"/>
    </location>
</feature>
<reference evidence="7 8" key="1">
    <citation type="journal article" date="2019" name="Anaerobe">
        <title>Detection of Robinsoniella peoriensis in multiple bone samples of a trauma patient.</title>
        <authorList>
            <person name="Schrottner P."/>
            <person name="Hartwich K."/>
            <person name="Bunk B."/>
            <person name="Schober I."/>
            <person name="Helbig S."/>
            <person name="Rudolph W.W."/>
            <person name="Gunzer F."/>
        </authorList>
    </citation>
    <scope>NUCLEOTIDE SEQUENCE [LARGE SCALE GENOMIC DNA]</scope>
    <source>
        <strain evidence="7 8">DSM 106044</strain>
    </source>
</reference>
<proteinExistence type="predicted"/>
<feature type="transmembrane region" description="Helical" evidence="6">
    <location>
        <begin position="404"/>
        <end position="427"/>
    </location>
</feature>
<evidence type="ECO:0000256" key="1">
    <source>
        <dbReference type="ARBA" id="ARBA00004651"/>
    </source>
</evidence>
<protein>
    <recommendedName>
        <fullName evidence="9">Polysaccharide biosynthesis protein</fullName>
    </recommendedName>
</protein>
<feature type="transmembrane region" description="Helical" evidence="6">
    <location>
        <begin position="380"/>
        <end position="398"/>
    </location>
</feature>
<evidence type="ECO:0000256" key="3">
    <source>
        <dbReference type="ARBA" id="ARBA00022692"/>
    </source>
</evidence>
<dbReference type="STRING" id="180332.GCA_000797495_01034"/>
<dbReference type="Proteomes" id="UP000306509">
    <property type="component" value="Unassembled WGS sequence"/>
</dbReference>
<feature type="transmembrane region" description="Helical" evidence="6">
    <location>
        <begin position="124"/>
        <end position="144"/>
    </location>
</feature>
<keyword evidence="3 6" id="KW-0812">Transmembrane</keyword>
<dbReference type="InterPro" id="IPR050833">
    <property type="entry name" value="Poly_Biosynth_Transport"/>
</dbReference>
<keyword evidence="4 6" id="KW-1133">Transmembrane helix</keyword>
<comment type="caution">
    <text evidence="7">The sequence shown here is derived from an EMBL/GenBank/DDBJ whole genome shotgun (WGS) entry which is preliminary data.</text>
</comment>
<feature type="transmembrane region" description="Helical" evidence="6">
    <location>
        <begin position="188"/>
        <end position="211"/>
    </location>
</feature>
<dbReference type="EMBL" id="QGQD01000070">
    <property type="protein sequence ID" value="TLC99341.1"/>
    <property type="molecule type" value="Genomic_DNA"/>
</dbReference>
<evidence type="ECO:0008006" key="9">
    <source>
        <dbReference type="Google" id="ProtNLM"/>
    </source>
</evidence>
<keyword evidence="2" id="KW-1003">Cell membrane</keyword>
<feature type="transmembrane region" description="Helical" evidence="6">
    <location>
        <begin position="165"/>
        <end position="182"/>
    </location>
</feature>
<organism evidence="7 8">
    <name type="scientific">Robinsoniella peoriensis</name>
    <dbReference type="NCBI Taxonomy" id="180332"/>
    <lineage>
        <taxon>Bacteria</taxon>
        <taxon>Bacillati</taxon>
        <taxon>Bacillota</taxon>
        <taxon>Clostridia</taxon>
        <taxon>Lachnospirales</taxon>
        <taxon>Lachnospiraceae</taxon>
        <taxon>Robinsoniella</taxon>
    </lineage>
</organism>
<sequence>MKMERTKNFVRSTFYGVINTLVMMLLPFVIRTVMLYILGEEYIGLNSLFTSIFSVLNFAELGFGGAIVYYMYKPIASGDEDTICSLLNLFRKFYYFVGAAMLLLGIAIMPFMEHLIHGAWPRDINIYVLYLVFLFNAVFGYFFWGYKACLLAAHQRNDVSSKISLFVYVVIYLLQAAVLILFKNYYIYIILTPVCTILINVITAVAVRKMYPRYFCRGKVSADIRSGMKQKLLGLICYRLGGTALVSVDNIVISSFLGLLILGKFNNYYYILFAVGSMLTIFHNSLTAGVGNSLETESLQKNYQDYKMLIFINHWLCGWCAICLLCLYQSFMWLWVGQDRLFGMDTVILCVLYFYISYVRKIVTVYRDAAGVWYEDRFRPLVTVILNLILDVVLVNIFGINGILFSTIFISLFISYPWELKVFYNIVLKRNSMEYYWDLLKQLLITVTAALCTYLLCQLISTPGSVVSFLGQAGICLIIPNLLYVIVFRNRPEFGRVTAIMKRKPWKRQKEEEEYEH</sequence>
<feature type="transmembrane region" description="Helical" evidence="6">
    <location>
        <begin position="12"/>
        <end position="37"/>
    </location>
</feature>
<accession>A0A4U8Q3J2</accession>
<feature type="transmembrane region" description="Helical" evidence="6">
    <location>
        <begin position="439"/>
        <end position="461"/>
    </location>
</feature>
<dbReference type="PANTHER" id="PTHR30250:SF26">
    <property type="entry name" value="PSMA PROTEIN"/>
    <property type="match status" value="1"/>
</dbReference>
<comment type="subcellular location">
    <subcellularLocation>
        <location evidence="1">Cell membrane</location>
        <topology evidence="1">Multi-pass membrane protein</topology>
    </subcellularLocation>
</comment>
<feature type="transmembrane region" description="Helical" evidence="6">
    <location>
        <begin position="311"/>
        <end position="335"/>
    </location>
</feature>
<evidence type="ECO:0000256" key="4">
    <source>
        <dbReference type="ARBA" id="ARBA00022989"/>
    </source>
</evidence>
<dbReference type="RefSeq" id="WP_138003407.1">
    <property type="nucleotide sequence ID" value="NZ_QGQD01000070.1"/>
</dbReference>
<feature type="transmembrane region" description="Helical" evidence="6">
    <location>
        <begin position="467"/>
        <end position="487"/>
    </location>
</feature>
<keyword evidence="5 6" id="KW-0472">Membrane</keyword>
<name>A0A4U8Q3J2_9FIRM</name>
<evidence type="ECO:0000256" key="2">
    <source>
        <dbReference type="ARBA" id="ARBA00022475"/>
    </source>
</evidence>
<feature type="transmembrane region" description="Helical" evidence="6">
    <location>
        <begin position="232"/>
        <end position="262"/>
    </location>
</feature>
<evidence type="ECO:0000313" key="7">
    <source>
        <dbReference type="EMBL" id="TLC99341.1"/>
    </source>
</evidence>
<dbReference type="PANTHER" id="PTHR30250">
    <property type="entry name" value="PST FAMILY PREDICTED COLANIC ACID TRANSPORTER"/>
    <property type="match status" value="1"/>
</dbReference>
<keyword evidence="8" id="KW-1185">Reference proteome</keyword>
<evidence type="ECO:0000256" key="5">
    <source>
        <dbReference type="ARBA" id="ARBA00023136"/>
    </source>
</evidence>
<dbReference type="AlphaFoldDB" id="A0A4U8Q3J2"/>
<evidence type="ECO:0000256" key="6">
    <source>
        <dbReference type="SAM" id="Phobius"/>
    </source>
</evidence>
<gene>
    <name evidence="7" type="ORF">DSM106044_03792</name>
</gene>
<feature type="transmembrane region" description="Helical" evidence="6">
    <location>
        <begin position="341"/>
        <end position="359"/>
    </location>
</feature>
<dbReference type="GO" id="GO:0005886">
    <property type="term" value="C:plasma membrane"/>
    <property type="evidence" value="ECO:0007669"/>
    <property type="project" value="UniProtKB-SubCell"/>
</dbReference>
<feature type="transmembrane region" description="Helical" evidence="6">
    <location>
        <begin position="268"/>
        <end position="290"/>
    </location>
</feature>